<name>A0A4R6ZWI9_9GAMM</name>
<dbReference type="AlphaFoldDB" id="A0A4R6ZWI9"/>
<dbReference type="EMBL" id="SNZJ01000001">
    <property type="protein sequence ID" value="TDR57257.1"/>
    <property type="molecule type" value="Genomic_DNA"/>
</dbReference>
<organism evidence="1 2">
    <name type="scientific">Halomonas ventosae</name>
    <dbReference type="NCBI Taxonomy" id="229007"/>
    <lineage>
        <taxon>Bacteria</taxon>
        <taxon>Pseudomonadati</taxon>
        <taxon>Pseudomonadota</taxon>
        <taxon>Gammaproteobacteria</taxon>
        <taxon>Oceanospirillales</taxon>
        <taxon>Halomonadaceae</taxon>
        <taxon>Halomonas</taxon>
    </lineage>
</organism>
<dbReference type="Proteomes" id="UP000295212">
    <property type="component" value="Unassembled WGS sequence"/>
</dbReference>
<gene>
    <name evidence="1" type="ORF">DFP85_10172</name>
</gene>
<proteinExistence type="predicted"/>
<evidence type="ECO:0000313" key="1">
    <source>
        <dbReference type="EMBL" id="TDR57257.1"/>
    </source>
</evidence>
<sequence>MQSVNKIFFLVESPFQLMQAYEYIKINECENYFILCRKNALQKNNLQMLSLSKFLNIPISRMRQKRSLLLLVVASLFFSIRCDKVVFGDENSILFKIVKLFVNSSKIIMLDDGVASVNSSSTWTRFTIFPAPGCIDNDFRYLSKLIVNAKVSASEGKIIIVGGKLSEVGICTKEDYFQCLDFVINDIRLKYPKAIEIIYIPHRGESNYNCYFTQTIRERYNVKVSENELPVELVEVEFGINILLVASFISTAIFSMSLIYKEAEFVFYEIPDCHIISRKESVLGLYEYLHKNGYKVVKVNS</sequence>
<reference evidence="1 2" key="1">
    <citation type="submission" date="2019-03" db="EMBL/GenBank/DDBJ databases">
        <title>Genomic Encyclopedia of Type Strains, Phase III (KMG-III): the genomes of soil and plant-associated and newly described type strains.</title>
        <authorList>
            <person name="Whitman W."/>
        </authorList>
    </citation>
    <scope>NUCLEOTIDE SEQUENCE [LARGE SCALE GENOMIC DNA]</scope>
    <source>
        <strain evidence="1 2">CECT 5797</strain>
    </source>
</reference>
<accession>A0A4R6ZWI9</accession>
<protein>
    <submittedName>
        <fullName evidence="1">Uncharacterized protein</fullName>
    </submittedName>
</protein>
<comment type="caution">
    <text evidence="1">The sequence shown here is derived from an EMBL/GenBank/DDBJ whole genome shotgun (WGS) entry which is preliminary data.</text>
</comment>
<evidence type="ECO:0000313" key="2">
    <source>
        <dbReference type="Proteomes" id="UP000295212"/>
    </source>
</evidence>